<comment type="caution">
    <text evidence="1">The sequence shown here is derived from an EMBL/GenBank/DDBJ whole genome shotgun (WGS) entry which is preliminary data.</text>
</comment>
<dbReference type="RefSeq" id="WP_380050119.1">
    <property type="nucleotide sequence ID" value="NZ_JBHSOH010000015.1"/>
</dbReference>
<dbReference type="Proteomes" id="UP001595979">
    <property type="component" value="Unassembled WGS sequence"/>
</dbReference>
<keyword evidence="2" id="KW-1185">Reference proteome</keyword>
<evidence type="ECO:0000313" key="1">
    <source>
        <dbReference type="EMBL" id="MFC5849220.1"/>
    </source>
</evidence>
<proteinExistence type="predicted"/>
<protein>
    <submittedName>
        <fullName evidence="1">Uncharacterized protein</fullName>
    </submittedName>
</protein>
<organism evidence="1 2">
    <name type="scientific">Deinococcus petrolearius</name>
    <dbReference type="NCBI Taxonomy" id="1751295"/>
    <lineage>
        <taxon>Bacteria</taxon>
        <taxon>Thermotogati</taxon>
        <taxon>Deinococcota</taxon>
        <taxon>Deinococci</taxon>
        <taxon>Deinococcales</taxon>
        <taxon>Deinococcaceae</taxon>
        <taxon>Deinococcus</taxon>
    </lineage>
</organism>
<sequence length="161" mass="18343">MSSSHTRLLAILPELSEWNEGKGMAPEGWLGAYGSVPSALMYSSLFWPEFVEFEGCLLWHDATPDLFFQWMTTLGGNRTAVEGVMNHVHITDVFLNAPEVPTDEQVDYLGHLLKDMWSLKLRRDFPHLDVQVDFRWDDPEASDTAQITVYCLRKDPLADTP</sequence>
<name>A0ABW1DM60_9DEIO</name>
<accession>A0ABW1DM60</accession>
<reference evidence="2" key="1">
    <citation type="journal article" date="2019" name="Int. J. Syst. Evol. Microbiol.">
        <title>The Global Catalogue of Microorganisms (GCM) 10K type strain sequencing project: providing services to taxonomists for standard genome sequencing and annotation.</title>
        <authorList>
            <consortium name="The Broad Institute Genomics Platform"/>
            <consortium name="The Broad Institute Genome Sequencing Center for Infectious Disease"/>
            <person name="Wu L."/>
            <person name="Ma J."/>
        </authorList>
    </citation>
    <scope>NUCLEOTIDE SEQUENCE [LARGE SCALE GENOMIC DNA]</scope>
    <source>
        <strain evidence="2">CGMCC 1.15053</strain>
    </source>
</reference>
<evidence type="ECO:0000313" key="2">
    <source>
        <dbReference type="Proteomes" id="UP001595979"/>
    </source>
</evidence>
<dbReference type="EMBL" id="JBHSOH010000015">
    <property type="protein sequence ID" value="MFC5849220.1"/>
    <property type="molecule type" value="Genomic_DNA"/>
</dbReference>
<gene>
    <name evidence="1" type="ORF">ACFPQ6_12960</name>
</gene>